<dbReference type="AlphaFoldDB" id="A0A3N5C7A5"/>
<evidence type="ECO:0000256" key="4">
    <source>
        <dbReference type="PROSITE-ProRule" id="PRU00409"/>
    </source>
</evidence>
<keyword evidence="7" id="KW-1185">Reference proteome</keyword>
<dbReference type="InterPro" id="IPR011761">
    <property type="entry name" value="ATP-grasp"/>
</dbReference>
<evidence type="ECO:0000313" key="6">
    <source>
        <dbReference type="EMBL" id="RPF54215.1"/>
    </source>
</evidence>
<dbReference type="EMBL" id="RKRF01000008">
    <property type="protein sequence ID" value="RPF54215.1"/>
    <property type="molecule type" value="Genomic_DNA"/>
</dbReference>
<dbReference type="Pfam" id="PF02655">
    <property type="entry name" value="ATP-grasp_3"/>
    <property type="match status" value="1"/>
</dbReference>
<dbReference type="Pfam" id="PF21360">
    <property type="entry name" value="PylC-like_N"/>
    <property type="match status" value="1"/>
</dbReference>
<dbReference type="Gene3D" id="3.40.50.20">
    <property type="match status" value="1"/>
</dbReference>
<keyword evidence="2 4" id="KW-0547">Nucleotide-binding</keyword>
<evidence type="ECO:0000256" key="2">
    <source>
        <dbReference type="ARBA" id="ARBA00022741"/>
    </source>
</evidence>
<dbReference type="InterPro" id="IPR003806">
    <property type="entry name" value="ATP-grasp_PylC-type"/>
</dbReference>
<dbReference type="GO" id="GO:0016874">
    <property type="term" value="F:ligase activity"/>
    <property type="evidence" value="ECO:0007669"/>
    <property type="project" value="UniProtKB-KW"/>
</dbReference>
<dbReference type="GO" id="GO:0046872">
    <property type="term" value="F:metal ion binding"/>
    <property type="evidence" value="ECO:0007669"/>
    <property type="project" value="InterPro"/>
</dbReference>
<gene>
    <name evidence="6" type="ORF">EDC24_1408</name>
</gene>
<keyword evidence="1" id="KW-0436">Ligase</keyword>
<feature type="domain" description="ATP-grasp" evidence="5">
    <location>
        <begin position="116"/>
        <end position="292"/>
    </location>
</feature>
<dbReference type="RefSeq" id="WP_170158496.1">
    <property type="nucleotide sequence ID" value="NZ_RKRF01000008.1"/>
</dbReference>
<dbReference type="Gene3D" id="3.30.1490.20">
    <property type="entry name" value="ATP-grasp fold, A domain"/>
    <property type="match status" value="1"/>
</dbReference>
<dbReference type="NCBIfam" id="NF009406">
    <property type="entry name" value="PRK12767.1-5"/>
    <property type="match status" value="1"/>
</dbReference>
<organism evidence="6 7">
    <name type="scientific">Aquisalibacillus elongatus</name>
    <dbReference type="NCBI Taxonomy" id="485577"/>
    <lineage>
        <taxon>Bacteria</taxon>
        <taxon>Bacillati</taxon>
        <taxon>Bacillota</taxon>
        <taxon>Bacilli</taxon>
        <taxon>Bacillales</taxon>
        <taxon>Bacillaceae</taxon>
        <taxon>Aquisalibacillus</taxon>
    </lineage>
</organism>
<sequence length="322" mass="36673">MNILASSAGRRAKVIDYFRQTLGVQDSIIAADCDINAPALYFADDYEIIPRIDDPNYLDKLIEVCQKHHIDAVFSLIDPELEVLAKNKEKFEEINVTLILSPLEMIVKSFDKQKTYDYLSDVGVPSVPTYSSIEEVIQQLEFGRICFPLVIKPGKGSASIGIQTVHNLDDLNFIFSKENGLIIQPYYKHKEFGVDTYVDMITGELTDIFIKEKVKMRSGETDKSVSVNNLDIVDLVKNFVEKTDFIGPLDLDIFEYADSYYISEINPRFGGGYPHAYEMGSNFPQYIINNVSGKSNKSFSEYQYDQGYTLLKYDEVILKKFL</sequence>
<dbReference type="GO" id="GO:0005524">
    <property type="term" value="F:ATP binding"/>
    <property type="evidence" value="ECO:0007669"/>
    <property type="project" value="UniProtKB-UniRule"/>
</dbReference>
<evidence type="ECO:0000313" key="7">
    <source>
        <dbReference type="Proteomes" id="UP000276443"/>
    </source>
</evidence>
<evidence type="ECO:0000256" key="3">
    <source>
        <dbReference type="ARBA" id="ARBA00022840"/>
    </source>
</evidence>
<name>A0A3N5C7A5_9BACI</name>
<dbReference type="SUPFAM" id="SSF56059">
    <property type="entry name" value="Glutathione synthetase ATP-binding domain-like"/>
    <property type="match status" value="1"/>
</dbReference>
<protein>
    <submittedName>
        <fullName evidence="6">Carbamoyl-phosphate synthase large subunit</fullName>
    </submittedName>
</protein>
<comment type="caution">
    <text evidence="6">The sequence shown here is derived from an EMBL/GenBank/DDBJ whole genome shotgun (WGS) entry which is preliminary data.</text>
</comment>
<dbReference type="InterPro" id="IPR048764">
    <property type="entry name" value="PylC_N"/>
</dbReference>
<reference evidence="6 7" key="1">
    <citation type="submission" date="2018-11" db="EMBL/GenBank/DDBJ databases">
        <title>Genomic Encyclopedia of Type Strains, Phase IV (KMG-IV): sequencing the most valuable type-strain genomes for metagenomic binning, comparative biology and taxonomic classification.</title>
        <authorList>
            <person name="Goeker M."/>
        </authorList>
    </citation>
    <scope>NUCLEOTIDE SEQUENCE [LARGE SCALE GENOMIC DNA]</scope>
    <source>
        <strain evidence="6 7">DSM 18090</strain>
    </source>
</reference>
<accession>A0A3N5C7A5</accession>
<dbReference type="Gene3D" id="3.30.470.20">
    <property type="entry name" value="ATP-grasp fold, B domain"/>
    <property type="match status" value="1"/>
</dbReference>
<proteinExistence type="predicted"/>
<dbReference type="PANTHER" id="PTHR43585:SF2">
    <property type="entry name" value="ATP-GRASP ENZYME FSQD"/>
    <property type="match status" value="1"/>
</dbReference>
<dbReference type="Proteomes" id="UP000276443">
    <property type="component" value="Unassembled WGS sequence"/>
</dbReference>
<keyword evidence="3 4" id="KW-0067">ATP-binding</keyword>
<dbReference type="PROSITE" id="PS50975">
    <property type="entry name" value="ATP_GRASP"/>
    <property type="match status" value="1"/>
</dbReference>
<dbReference type="PANTHER" id="PTHR43585">
    <property type="entry name" value="FUMIPYRROLE BIOSYNTHESIS PROTEIN C"/>
    <property type="match status" value="1"/>
</dbReference>
<dbReference type="InterPro" id="IPR013815">
    <property type="entry name" value="ATP_grasp_subdomain_1"/>
</dbReference>
<dbReference type="InterPro" id="IPR052032">
    <property type="entry name" value="ATP-dep_AA_Ligase"/>
</dbReference>
<evidence type="ECO:0000259" key="5">
    <source>
        <dbReference type="PROSITE" id="PS50975"/>
    </source>
</evidence>
<evidence type="ECO:0000256" key="1">
    <source>
        <dbReference type="ARBA" id="ARBA00022598"/>
    </source>
</evidence>